<evidence type="ECO:0008006" key="4">
    <source>
        <dbReference type="Google" id="ProtNLM"/>
    </source>
</evidence>
<sequence length="77" mass="8434">MTNIISWLAWVLTIVGIAGMGTAMCLTNMDTRGVVQEPWGIIGPSIYLFIAGVTGMLVTKVVLAILSRKKKQNKQER</sequence>
<comment type="caution">
    <text evidence="2">The sequence shown here is derived from an EMBL/GenBank/DDBJ whole genome shotgun (WGS) entry which is preliminary data.</text>
</comment>
<keyword evidence="1" id="KW-1133">Transmembrane helix</keyword>
<keyword evidence="1" id="KW-0472">Membrane</keyword>
<keyword evidence="3" id="KW-1185">Reference proteome</keyword>
<gene>
    <name evidence="2" type="ORF">DUT91_23865</name>
</gene>
<keyword evidence="1" id="KW-0812">Transmembrane</keyword>
<feature type="transmembrane region" description="Helical" evidence="1">
    <location>
        <begin position="7"/>
        <end position="26"/>
    </location>
</feature>
<dbReference type="AlphaFoldDB" id="A0A368K0I5"/>
<proteinExistence type="predicted"/>
<accession>A0A368K0I5</accession>
<reference evidence="2 3" key="1">
    <citation type="submission" date="2018-07" db="EMBL/GenBank/DDBJ databases">
        <title>The draft genome of Phyllobacterium salinisoli.</title>
        <authorList>
            <person name="Liu L."/>
            <person name="Li L."/>
            <person name="Zhang X."/>
            <person name="Liang L."/>
        </authorList>
    </citation>
    <scope>NUCLEOTIDE SEQUENCE [LARGE SCALE GENOMIC DNA]</scope>
    <source>
        <strain evidence="2 3">LLAN61</strain>
    </source>
</reference>
<dbReference type="Proteomes" id="UP000253420">
    <property type="component" value="Unassembled WGS sequence"/>
</dbReference>
<organism evidence="2 3">
    <name type="scientific">Phyllobacterium salinisoli</name>
    <dbReference type="NCBI Taxonomy" id="1899321"/>
    <lineage>
        <taxon>Bacteria</taxon>
        <taxon>Pseudomonadati</taxon>
        <taxon>Pseudomonadota</taxon>
        <taxon>Alphaproteobacteria</taxon>
        <taxon>Hyphomicrobiales</taxon>
        <taxon>Phyllobacteriaceae</taxon>
        <taxon>Phyllobacterium</taxon>
    </lineage>
</organism>
<feature type="transmembrane region" description="Helical" evidence="1">
    <location>
        <begin position="46"/>
        <end position="67"/>
    </location>
</feature>
<dbReference type="RefSeq" id="WP_114442894.1">
    <property type="nucleotide sequence ID" value="NZ_QOZG01000033.1"/>
</dbReference>
<evidence type="ECO:0000313" key="3">
    <source>
        <dbReference type="Proteomes" id="UP000253420"/>
    </source>
</evidence>
<evidence type="ECO:0000256" key="1">
    <source>
        <dbReference type="SAM" id="Phobius"/>
    </source>
</evidence>
<evidence type="ECO:0000313" key="2">
    <source>
        <dbReference type="EMBL" id="RCS21480.1"/>
    </source>
</evidence>
<name>A0A368K0I5_9HYPH</name>
<protein>
    <recommendedName>
        <fullName evidence="4">DUF3955 domain-containing protein</fullName>
    </recommendedName>
</protein>
<dbReference type="EMBL" id="QOZG01000033">
    <property type="protein sequence ID" value="RCS21480.1"/>
    <property type="molecule type" value="Genomic_DNA"/>
</dbReference>